<dbReference type="PANTHER" id="PTHR24221:SF261">
    <property type="entry name" value="GLUTATHIONE_L-CYSTEINE TRANSPORT SYSTEM ATP-BINDING_PERMEASE PROTEIN CYDD"/>
    <property type="match status" value="1"/>
</dbReference>
<dbReference type="InterPro" id="IPR027417">
    <property type="entry name" value="P-loop_NTPase"/>
</dbReference>
<keyword evidence="4 10" id="KW-0067">ATP-binding</keyword>
<dbReference type="InterPro" id="IPR017871">
    <property type="entry name" value="ABC_transporter-like_CS"/>
</dbReference>
<keyword evidence="2 7" id="KW-0812">Transmembrane</keyword>
<feature type="transmembrane region" description="Helical" evidence="7">
    <location>
        <begin position="146"/>
        <end position="164"/>
    </location>
</feature>
<evidence type="ECO:0000313" key="11">
    <source>
        <dbReference type="Proteomes" id="UP000094379"/>
    </source>
</evidence>
<dbReference type="STRING" id="291169.A9E74_02542"/>
<dbReference type="InterPro" id="IPR011527">
    <property type="entry name" value="ABC1_TM_dom"/>
</dbReference>
<dbReference type="PROSITE" id="PS50929">
    <property type="entry name" value="ABC_TM1F"/>
    <property type="match status" value="1"/>
</dbReference>
<dbReference type="GO" id="GO:0140359">
    <property type="term" value="F:ABC-type transporter activity"/>
    <property type="evidence" value="ECO:0007669"/>
    <property type="project" value="InterPro"/>
</dbReference>
<comment type="subcellular location">
    <subcellularLocation>
        <location evidence="1">Cell membrane</location>
        <topology evidence="1">Multi-pass membrane protein</topology>
    </subcellularLocation>
</comment>
<dbReference type="GO" id="GO:0016887">
    <property type="term" value="F:ATP hydrolysis activity"/>
    <property type="evidence" value="ECO:0007669"/>
    <property type="project" value="InterPro"/>
</dbReference>
<gene>
    <name evidence="10" type="primary">cydD</name>
    <name evidence="10" type="ORF">A9E74_02542</name>
</gene>
<dbReference type="InterPro" id="IPR003439">
    <property type="entry name" value="ABC_transporter-like_ATP-bd"/>
</dbReference>
<feature type="domain" description="ABC transmembrane type-1" evidence="9">
    <location>
        <begin position="27"/>
        <end position="316"/>
    </location>
</feature>
<dbReference type="EMBL" id="MCRI01000045">
    <property type="protein sequence ID" value="ODN65696.1"/>
    <property type="molecule type" value="Genomic_DNA"/>
</dbReference>
<dbReference type="GO" id="GO:0005524">
    <property type="term" value="F:ATP binding"/>
    <property type="evidence" value="ECO:0007669"/>
    <property type="project" value="UniProtKB-KW"/>
</dbReference>
<keyword evidence="6 7" id="KW-0472">Membrane</keyword>
<reference evidence="10 11" key="1">
    <citation type="submission" date="2016-07" db="EMBL/GenBank/DDBJ databases">
        <title>Draft Genome Sequence of Methylophaga muralis Bur 1.</title>
        <authorList>
            <person name="Vasilenko O.V."/>
            <person name="Doronina N.V."/>
            <person name="Shmareva M.N."/>
            <person name="Tarlachkov S.V."/>
            <person name="Mustakhimov I."/>
            <person name="Trotsenko Y.A."/>
        </authorList>
    </citation>
    <scope>NUCLEOTIDE SEQUENCE [LARGE SCALE GENOMIC DNA]</scope>
    <source>
        <strain evidence="10 11">Bur 1</strain>
    </source>
</reference>
<dbReference type="AlphaFoldDB" id="A0A1E3GQ63"/>
<evidence type="ECO:0000259" key="8">
    <source>
        <dbReference type="PROSITE" id="PS50893"/>
    </source>
</evidence>
<dbReference type="InterPro" id="IPR036640">
    <property type="entry name" value="ABC1_TM_sf"/>
</dbReference>
<dbReference type="RefSeq" id="WP_069296918.1">
    <property type="nucleotide sequence ID" value="NZ_MCRI01000045.1"/>
</dbReference>
<evidence type="ECO:0000256" key="4">
    <source>
        <dbReference type="ARBA" id="ARBA00022840"/>
    </source>
</evidence>
<dbReference type="Pfam" id="PF00005">
    <property type="entry name" value="ABC_tran"/>
    <property type="match status" value="1"/>
</dbReference>
<accession>A0A1E3GQ63</accession>
<evidence type="ECO:0000256" key="2">
    <source>
        <dbReference type="ARBA" id="ARBA00022692"/>
    </source>
</evidence>
<dbReference type="InterPro" id="IPR003593">
    <property type="entry name" value="AAA+_ATPase"/>
</dbReference>
<dbReference type="PATRIC" id="fig|291169.3.peg.2566"/>
<feature type="transmembrane region" description="Helical" evidence="7">
    <location>
        <begin position="25"/>
        <end position="45"/>
    </location>
</feature>
<dbReference type="InterPro" id="IPR039421">
    <property type="entry name" value="Type_1_exporter"/>
</dbReference>
<organism evidence="10 11">
    <name type="scientific">Methylophaga muralis</name>
    <dbReference type="NCBI Taxonomy" id="291169"/>
    <lineage>
        <taxon>Bacteria</taxon>
        <taxon>Pseudomonadati</taxon>
        <taxon>Pseudomonadota</taxon>
        <taxon>Gammaproteobacteria</taxon>
        <taxon>Thiotrichales</taxon>
        <taxon>Piscirickettsiaceae</taxon>
        <taxon>Methylophaga</taxon>
    </lineage>
</organism>
<dbReference type="SUPFAM" id="SSF52540">
    <property type="entry name" value="P-loop containing nucleoside triphosphate hydrolases"/>
    <property type="match status" value="1"/>
</dbReference>
<keyword evidence="5 7" id="KW-1133">Transmembrane helix</keyword>
<dbReference type="Gene3D" id="3.40.50.300">
    <property type="entry name" value="P-loop containing nucleotide triphosphate hydrolases"/>
    <property type="match status" value="1"/>
</dbReference>
<name>A0A1E3GQ63_9GAMM</name>
<evidence type="ECO:0000256" key="6">
    <source>
        <dbReference type="ARBA" id="ARBA00023136"/>
    </source>
</evidence>
<dbReference type="NCBIfam" id="TIGR02857">
    <property type="entry name" value="CydD"/>
    <property type="match status" value="1"/>
</dbReference>
<dbReference type="GO" id="GO:0034040">
    <property type="term" value="F:ATPase-coupled lipid transmembrane transporter activity"/>
    <property type="evidence" value="ECO:0007669"/>
    <property type="project" value="TreeGrafter"/>
</dbReference>
<evidence type="ECO:0000256" key="7">
    <source>
        <dbReference type="SAM" id="Phobius"/>
    </source>
</evidence>
<dbReference type="Gene3D" id="1.20.1560.10">
    <property type="entry name" value="ABC transporter type 1, transmembrane domain"/>
    <property type="match status" value="1"/>
</dbReference>
<keyword evidence="11" id="KW-1185">Reference proteome</keyword>
<dbReference type="SUPFAM" id="SSF90123">
    <property type="entry name" value="ABC transporter transmembrane region"/>
    <property type="match status" value="1"/>
</dbReference>
<dbReference type="CDD" id="cd18584">
    <property type="entry name" value="ABC_6TM_AarD_CydD"/>
    <property type="match status" value="1"/>
</dbReference>
<dbReference type="GO" id="GO:0005886">
    <property type="term" value="C:plasma membrane"/>
    <property type="evidence" value="ECO:0007669"/>
    <property type="project" value="UniProtKB-SubCell"/>
</dbReference>
<dbReference type="GO" id="GO:0042883">
    <property type="term" value="P:cysteine transport"/>
    <property type="evidence" value="ECO:0007669"/>
    <property type="project" value="InterPro"/>
</dbReference>
<protein>
    <submittedName>
        <fullName evidence="10">ATP-binding/permease protein CydD</fullName>
    </submittedName>
</protein>
<evidence type="ECO:0000259" key="9">
    <source>
        <dbReference type="PROSITE" id="PS50929"/>
    </source>
</evidence>
<dbReference type="InterPro" id="IPR014216">
    <property type="entry name" value="ABC_transptr_CydD"/>
</dbReference>
<evidence type="ECO:0000313" key="10">
    <source>
        <dbReference type="EMBL" id="ODN65696.1"/>
    </source>
</evidence>
<keyword evidence="3" id="KW-0547">Nucleotide-binding</keyword>
<comment type="caution">
    <text evidence="10">The sequence shown here is derived from an EMBL/GenBank/DDBJ whole genome shotgun (WGS) entry which is preliminary data.</text>
</comment>
<proteinExistence type="predicted"/>
<evidence type="ECO:0000256" key="1">
    <source>
        <dbReference type="ARBA" id="ARBA00004651"/>
    </source>
</evidence>
<dbReference type="PROSITE" id="PS50893">
    <property type="entry name" value="ABC_TRANSPORTER_2"/>
    <property type="match status" value="1"/>
</dbReference>
<dbReference type="SMART" id="SM00382">
    <property type="entry name" value="AAA"/>
    <property type="match status" value="1"/>
</dbReference>
<evidence type="ECO:0000256" key="3">
    <source>
        <dbReference type="ARBA" id="ARBA00022741"/>
    </source>
</evidence>
<evidence type="ECO:0000256" key="5">
    <source>
        <dbReference type="ARBA" id="ARBA00022989"/>
    </source>
</evidence>
<dbReference type="Proteomes" id="UP000094379">
    <property type="component" value="Unassembled WGS sequence"/>
</dbReference>
<dbReference type="PANTHER" id="PTHR24221">
    <property type="entry name" value="ATP-BINDING CASSETTE SUB-FAMILY B"/>
    <property type="match status" value="1"/>
</dbReference>
<sequence length="563" mass="61853">MHDKSLINAGRLLLKNLTQQQHSRLYLAVLLGVLASIAMIVQWYALARLTYAVLIQQQSLVEQSLIIGLMVLALILRSVLVRAQEHYAQLASLHAREALRNQILFKWRQISALQHSQRSPGSAASQLIEDVEAMDGYFARFWPQQLLAVLTPLIIAFVVFYYNWLAALFLLLAAPLIPLFMVLVGMGAESINQRFFNQRQRLAGHFLDRVKHLTTLKLFAAESAALTEVNLRSEDYRQMVMKTLKLAFLSSAVLEFFTSVAIAAIAIYIGFALFGAISWGPSADITLFSGLFILLLAPEFFQPLRNLSQFYHDRAAALAAATQIATYLDQSDTTKNLPAGDISEQQSNSALSKLVTTDLSIGYNANEKLQGPLNFELTTGLCLVISGPSGSGKTTLLHTLAGYLPPVSGELLLNNQPITKTAIRYLPQKPWIINGSWSDNLSVLAPQATEQAMQKALIQLGLEPLISNRDNGLDSKLNEHGEGLSGGQLQRLALARVILSPAPLVLLDEPTASLDAESRQYVLAVLAELKSQCILVISSHDPEVLALADQQLHFKFKGADSSC</sequence>
<feature type="transmembrane region" description="Helical" evidence="7">
    <location>
        <begin position="65"/>
        <end position="83"/>
    </location>
</feature>
<feature type="transmembrane region" description="Helical" evidence="7">
    <location>
        <begin position="170"/>
        <end position="191"/>
    </location>
</feature>
<dbReference type="PROSITE" id="PS00211">
    <property type="entry name" value="ABC_TRANSPORTER_1"/>
    <property type="match status" value="1"/>
</dbReference>
<dbReference type="Pfam" id="PF00664">
    <property type="entry name" value="ABC_membrane"/>
    <property type="match status" value="1"/>
</dbReference>
<feature type="transmembrane region" description="Helical" evidence="7">
    <location>
        <begin position="246"/>
        <end position="279"/>
    </location>
</feature>
<feature type="domain" description="ABC transporter" evidence="8">
    <location>
        <begin position="354"/>
        <end position="561"/>
    </location>
</feature>